<protein>
    <submittedName>
        <fullName evidence="1">LPS assembly lipoprotein LptE</fullName>
    </submittedName>
</protein>
<keyword evidence="1" id="KW-0449">Lipoprotein</keyword>
<gene>
    <name evidence="1" type="primary">lptE</name>
    <name evidence="1" type="ORF">ACFSUD_08900</name>
</gene>
<dbReference type="RefSeq" id="WP_386373536.1">
    <property type="nucleotide sequence ID" value="NZ_JBHUMP010000006.1"/>
</dbReference>
<comment type="caution">
    <text evidence="1">The sequence shown here is derived from an EMBL/GenBank/DDBJ whole genome shotgun (WGS) entry which is preliminary data.</text>
</comment>
<sequence>MSSPDRPRLSRRLLLALPLVLTACGFEPVYGPGCSGSALQNRVSVEEPETRDGYILTREIETRLGRSSAPTYALALSAATRADGLNIDRSGNINRYNLLGSVDYALRDLDSGVVLASGKVENFTGYSTTGSTVATLAAETDARERLMTILADQIVARLLAADLAQ</sequence>
<dbReference type="InterPro" id="IPR007485">
    <property type="entry name" value="LPS_assembly_LptE"/>
</dbReference>
<name>A0ABW5U269_9RHOB</name>
<dbReference type="Gene3D" id="3.30.160.150">
    <property type="entry name" value="Lipoprotein like domain"/>
    <property type="match status" value="1"/>
</dbReference>
<evidence type="ECO:0000313" key="1">
    <source>
        <dbReference type="EMBL" id="MFD2739685.1"/>
    </source>
</evidence>
<dbReference type="Pfam" id="PF04390">
    <property type="entry name" value="LptE"/>
    <property type="match status" value="1"/>
</dbReference>
<evidence type="ECO:0000313" key="2">
    <source>
        <dbReference type="Proteomes" id="UP001597474"/>
    </source>
</evidence>
<dbReference type="Proteomes" id="UP001597474">
    <property type="component" value="Unassembled WGS sequence"/>
</dbReference>
<proteinExistence type="predicted"/>
<dbReference type="EMBL" id="JBHUMP010000006">
    <property type="protein sequence ID" value="MFD2739685.1"/>
    <property type="molecule type" value="Genomic_DNA"/>
</dbReference>
<accession>A0ABW5U269</accession>
<reference evidence="2" key="1">
    <citation type="journal article" date="2019" name="Int. J. Syst. Evol. Microbiol.">
        <title>The Global Catalogue of Microorganisms (GCM) 10K type strain sequencing project: providing services to taxonomists for standard genome sequencing and annotation.</title>
        <authorList>
            <consortium name="The Broad Institute Genomics Platform"/>
            <consortium name="The Broad Institute Genome Sequencing Center for Infectious Disease"/>
            <person name="Wu L."/>
            <person name="Ma J."/>
        </authorList>
    </citation>
    <scope>NUCLEOTIDE SEQUENCE [LARGE SCALE GENOMIC DNA]</scope>
    <source>
        <strain evidence="2">TISTR 2562</strain>
    </source>
</reference>
<dbReference type="PROSITE" id="PS51257">
    <property type="entry name" value="PROKAR_LIPOPROTEIN"/>
    <property type="match status" value="1"/>
</dbReference>
<keyword evidence="2" id="KW-1185">Reference proteome</keyword>
<organism evidence="1 2">
    <name type="scientific">Sulfitobacter aestuarii</name>
    <dbReference type="NCBI Taxonomy" id="2161676"/>
    <lineage>
        <taxon>Bacteria</taxon>
        <taxon>Pseudomonadati</taxon>
        <taxon>Pseudomonadota</taxon>
        <taxon>Alphaproteobacteria</taxon>
        <taxon>Rhodobacterales</taxon>
        <taxon>Roseobacteraceae</taxon>
        <taxon>Sulfitobacter</taxon>
    </lineage>
</organism>